<sequence length="542" mass="56797">MNISRIKVAGAALFAAIYLTACGGGGTTGVASADTSSTGTAAIASPQPTVTGGTASPTLGAAPTTSQTPTTATAPTTPVSTTPAPITPVSTTCAPTTVNIASGLTDYGKALRPFSPLAKPAKLQRVDDPDFPGTKIVRITDTLADFNANVTIPAYPTTQAWNCDESRFVLYVTGAKTGGKQGWAMFDGKTYAFIKFLPINPPDIEQFYWSHSDPTKLVYIDNRESGGTIIMKMMEINVETGVQTQVFDFAPLIKAQGWPTTGPVRAGYPFYSGGDLELWGLGAGGIPNVSGQLGLNAFGFNAKTGKMTRYNGIPLAQARGTTPFPLKSGKGWAWPDWANHTTVVFDLNGNIVRTVQFDAIEHLDSSINAKGEDLLVGTQYDGPSGSGNLMVANLSTGAVSTVIGVSKGDGYPRTSTLISSGAWKQPGWVTMGVTGSPYGSTADNGSNNAPVANPQTYIDQEVSVANVDTGAVFRVAHHRSTGHYSNAPVNNYWAQTNVTPSPSGTRILVQSDWGNANPKAPVINPNASVDTYVIELPSYKPN</sequence>
<evidence type="ECO:0000256" key="1">
    <source>
        <dbReference type="SAM" id="MobiDB-lite"/>
    </source>
</evidence>
<proteinExistence type="predicted"/>
<feature type="chain" id="PRO_5005504847" evidence="2">
    <location>
        <begin position="24"/>
        <end position="542"/>
    </location>
</feature>
<organism evidence="3 4">
    <name type="scientific">Thiomonas bhubaneswarensis</name>
    <dbReference type="NCBI Taxonomy" id="339866"/>
    <lineage>
        <taxon>Bacteria</taxon>
        <taxon>Pseudomonadati</taxon>
        <taxon>Pseudomonadota</taxon>
        <taxon>Betaproteobacteria</taxon>
        <taxon>Burkholderiales</taxon>
        <taxon>Thiomonas</taxon>
    </lineage>
</organism>
<dbReference type="EMBL" id="CYHF01000001">
    <property type="protein sequence ID" value="CUA93731.1"/>
    <property type="molecule type" value="Genomic_DNA"/>
</dbReference>
<evidence type="ECO:0000313" key="3">
    <source>
        <dbReference type="EMBL" id="CUA93731.1"/>
    </source>
</evidence>
<evidence type="ECO:0000313" key="4">
    <source>
        <dbReference type="Proteomes" id="UP000183649"/>
    </source>
</evidence>
<dbReference type="AlphaFoldDB" id="A0A0K6HSB4"/>
<dbReference type="Proteomes" id="UP000183649">
    <property type="component" value="Unassembled WGS sequence"/>
</dbReference>
<feature type="compositionally biased region" description="Low complexity" evidence="1">
    <location>
        <begin position="61"/>
        <end position="90"/>
    </location>
</feature>
<dbReference type="RefSeq" id="WP_245609908.1">
    <property type="nucleotide sequence ID" value="NZ_CYHF01000001.1"/>
</dbReference>
<feature type="signal peptide" evidence="2">
    <location>
        <begin position="1"/>
        <end position="23"/>
    </location>
</feature>
<evidence type="ECO:0000256" key="2">
    <source>
        <dbReference type="SAM" id="SignalP"/>
    </source>
</evidence>
<dbReference type="STRING" id="339866.GCA_001418255_00336"/>
<name>A0A0K6HSB4_9BURK</name>
<accession>A0A0K6HSB4</accession>
<gene>
    <name evidence="3" type="ORF">Ga0061069_101338</name>
</gene>
<keyword evidence="4" id="KW-1185">Reference proteome</keyword>
<reference evidence="4" key="1">
    <citation type="submission" date="2015-08" db="EMBL/GenBank/DDBJ databases">
        <authorList>
            <person name="Varghese N."/>
        </authorList>
    </citation>
    <scope>NUCLEOTIDE SEQUENCE [LARGE SCALE GENOMIC DNA]</scope>
    <source>
        <strain evidence="4">DSM 18181</strain>
    </source>
</reference>
<keyword evidence="2" id="KW-0732">Signal</keyword>
<feature type="compositionally biased region" description="Low complexity" evidence="1">
    <location>
        <begin position="29"/>
        <end position="45"/>
    </location>
</feature>
<protein>
    <submittedName>
        <fullName evidence="3">Uncharacterized protein</fullName>
    </submittedName>
</protein>
<feature type="region of interest" description="Disordered" evidence="1">
    <location>
        <begin position="29"/>
        <end position="90"/>
    </location>
</feature>
<dbReference type="SUPFAM" id="SSF69304">
    <property type="entry name" value="Tricorn protease N-terminal domain"/>
    <property type="match status" value="1"/>
</dbReference>
<feature type="compositionally biased region" description="Polar residues" evidence="1">
    <location>
        <begin position="46"/>
        <end position="57"/>
    </location>
</feature>